<dbReference type="InterPro" id="IPR032675">
    <property type="entry name" value="LRR_dom_sf"/>
</dbReference>
<protein>
    <recommendedName>
        <fullName evidence="2">F-box domain-containing protein</fullName>
    </recommendedName>
</protein>
<dbReference type="SUPFAM" id="SSF52047">
    <property type="entry name" value="RNI-like"/>
    <property type="match status" value="1"/>
</dbReference>
<proteinExistence type="predicted"/>
<evidence type="ECO:0000313" key="1">
    <source>
        <dbReference type="EMBL" id="CAE0374366.1"/>
    </source>
</evidence>
<sequence>MIEWLLYLEIRARGRCLVVCKNWYKNGSKARFWHEIKAQNIFAAYGKEEGKRRLRSILKKSSEKNSRWSELKIINFECCKHITDVELDLIQSKIISLNLNAAHGISSKSIELFLQSRPYLKLQELQLFWHPRLEDAVLQALATTDSRNTLTSINLSGCQNISDLGLNLMCRACRSITKINITRCPKLTDGTLKIIAQTNGHHLQDLIAYANSNFTDVGYGELANVNLTKLQNFDSCGARFFTSHALTALVRKAGLSLLSLNLSWCVSIDDQGGIAIAHHCSSLQLLSFHGNQFISDRTIEALAQSSCAITLNTLDLSGCSRVSDYRRNTTRLPSLFPHVSSWTVHR</sequence>
<gene>
    <name evidence="1" type="ORF">ALAG00032_LOCUS15169</name>
</gene>
<dbReference type="AlphaFoldDB" id="A0A7S3NPM5"/>
<dbReference type="GO" id="GO:0019005">
    <property type="term" value="C:SCF ubiquitin ligase complex"/>
    <property type="evidence" value="ECO:0007669"/>
    <property type="project" value="TreeGrafter"/>
</dbReference>
<evidence type="ECO:0008006" key="2">
    <source>
        <dbReference type="Google" id="ProtNLM"/>
    </source>
</evidence>
<dbReference type="InterPro" id="IPR006553">
    <property type="entry name" value="Leu-rich_rpt_Cys-con_subtyp"/>
</dbReference>
<name>A0A7S3NPM5_9STRA</name>
<dbReference type="Pfam" id="PF13516">
    <property type="entry name" value="LRR_6"/>
    <property type="match status" value="2"/>
</dbReference>
<dbReference type="PANTHER" id="PTHR13318">
    <property type="entry name" value="PARTNER OF PAIRED, ISOFORM B-RELATED"/>
    <property type="match status" value="1"/>
</dbReference>
<dbReference type="GO" id="GO:0031146">
    <property type="term" value="P:SCF-dependent proteasomal ubiquitin-dependent protein catabolic process"/>
    <property type="evidence" value="ECO:0007669"/>
    <property type="project" value="TreeGrafter"/>
</dbReference>
<dbReference type="PANTHER" id="PTHR13318:SF95">
    <property type="entry name" value="F-BOX PROTEIN YLR352W"/>
    <property type="match status" value="1"/>
</dbReference>
<dbReference type="Gene3D" id="3.80.10.10">
    <property type="entry name" value="Ribonuclease Inhibitor"/>
    <property type="match status" value="2"/>
</dbReference>
<accession>A0A7S3NPM5</accession>
<dbReference type="SMART" id="SM00367">
    <property type="entry name" value="LRR_CC"/>
    <property type="match status" value="8"/>
</dbReference>
<dbReference type="InterPro" id="IPR001611">
    <property type="entry name" value="Leu-rich_rpt"/>
</dbReference>
<organism evidence="1">
    <name type="scientific">Aureoumbra lagunensis</name>
    <dbReference type="NCBI Taxonomy" id="44058"/>
    <lineage>
        <taxon>Eukaryota</taxon>
        <taxon>Sar</taxon>
        <taxon>Stramenopiles</taxon>
        <taxon>Ochrophyta</taxon>
        <taxon>Pelagophyceae</taxon>
        <taxon>Pelagomonadales</taxon>
        <taxon>Aureoumbra</taxon>
    </lineage>
</organism>
<dbReference type="EMBL" id="HBIJ01023079">
    <property type="protein sequence ID" value="CAE0374366.1"/>
    <property type="molecule type" value="Transcribed_RNA"/>
</dbReference>
<reference evidence="1" key="1">
    <citation type="submission" date="2021-01" db="EMBL/GenBank/DDBJ databases">
        <authorList>
            <person name="Corre E."/>
            <person name="Pelletier E."/>
            <person name="Niang G."/>
            <person name="Scheremetjew M."/>
            <person name="Finn R."/>
            <person name="Kale V."/>
            <person name="Holt S."/>
            <person name="Cochrane G."/>
            <person name="Meng A."/>
            <person name="Brown T."/>
            <person name="Cohen L."/>
        </authorList>
    </citation>
    <scope>NUCLEOTIDE SEQUENCE</scope>
    <source>
        <strain evidence="1">CCMP1510</strain>
    </source>
</reference>